<comment type="subunit">
    <text evidence="2">Homodimer.</text>
</comment>
<accession>A0A1G9DQP3</accession>
<keyword evidence="1 2" id="KW-0808">Transferase</keyword>
<evidence type="ECO:0000256" key="3">
    <source>
        <dbReference type="PIRSR" id="PIRSR000443-1"/>
    </source>
</evidence>
<dbReference type="NCBIfam" id="TIGR01392">
    <property type="entry name" value="homoserO_Ac_trn"/>
    <property type="match status" value="1"/>
</dbReference>
<dbReference type="Proteomes" id="UP000198510">
    <property type="component" value="Unassembled WGS sequence"/>
</dbReference>
<feature type="binding site" evidence="2">
    <location>
        <position position="201"/>
    </location>
    <ligand>
        <name>substrate</name>
    </ligand>
</feature>
<dbReference type="PANTHER" id="PTHR32268:SF11">
    <property type="entry name" value="HOMOSERINE O-ACETYLTRANSFERASE"/>
    <property type="match status" value="1"/>
</dbReference>
<sequence>MDAHIYEHSQELPLELGGTLPGFQLAYCTVGTLNATRSNVIWICHALTANADPAEWWPGMIGEGKLFDPTTHFIVCANILGSCYGSTGPLSVDPRTGQPFYHTFPRITVRDIVQAHIRLRDHLGIDTIELCIGGSLGGQQAVEWAIMEPERIKTLILLATNAFHSPWGVAFNESQRMAIETDPTWQDSTPEAGLNGMKTARSIALLSYRNYTTYWNGQMESNCDTFEKFRASSYQRYQGEKLAKRFNAYSYYALSLTMDSHHVGRGRGSAEKALSQIQANTLSIGISSDVLFPTNEQLFLFENIPTGTFLEIDSDYGHDGFLIETEQLTRCIQSWQKMHE</sequence>
<evidence type="ECO:0000313" key="6">
    <source>
        <dbReference type="Proteomes" id="UP000198510"/>
    </source>
</evidence>
<protein>
    <recommendedName>
        <fullName evidence="2">Homoserine O-acetyltransferase</fullName>
        <shortName evidence="2">HAT</shortName>
        <ecNumber evidence="2">2.3.1.31</ecNumber>
    </recommendedName>
    <alternativeName>
        <fullName evidence="2">Homoserine transacetylase</fullName>
        <shortName evidence="2">HTA</shortName>
    </alternativeName>
</protein>
<reference evidence="5 6" key="1">
    <citation type="submission" date="2016-10" db="EMBL/GenBank/DDBJ databases">
        <authorList>
            <person name="de Groot N.N."/>
        </authorList>
    </citation>
    <scope>NUCLEOTIDE SEQUENCE [LARGE SCALE GENOMIC DNA]</scope>
    <source>
        <strain evidence="5 6">DSM 25186</strain>
    </source>
</reference>
<comment type="caution">
    <text evidence="2">Lacks conserved residue(s) required for the propagation of feature annotation.</text>
</comment>
<comment type="subcellular location">
    <subcellularLocation>
        <location evidence="2">Cytoplasm</location>
    </subcellularLocation>
</comment>
<proteinExistence type="inferred from homology"/>
<feature type="binding site" evidence="2">
    <location>
        <position position="319"/>
    </location>
    <ligand>
        <name>substrate</name>
    </ligand>
</feature>
<feature type="active site" evidence="2 3">
    <location>
        <position position="289"/>
    </location>
</feature>
<dbReference type="Gene3D" id="3.40.50.1820">
    <property type="entry name" value="alpha/beta hydrolase"/>
    <property type="match status" value="1"/>
</dbReference>
<dbReference type="InterPro" id="IPR029058">
    <property type="entry name" value="AB_hydrolase_fold"/>
</dbReference>
<evidence type="ECO:0000256" key="2">
    <source>
        <dbReference type="HAMAP-Rule" id="MF_00296"/>
    </source>
</evidence>
<dbReference type="GO" id="GO:0009086">
    <property type="term" value="P:methionine biosynthetic process"/>
    <property type="evidence" value="ECO:0007669"/>
    <property type="project" value="UniProtKB-UniRule"/>
</dbReference>
<dbReference type="EC" id="2.3.1.31" evidence="2"/>
<dbReference type="InterPro" id="IPR000073">
    <property type="entry name" value="AB_hydrolase_1"/>
</dbReference>
<dbReference type="STRING" id="1075417.SAMN05421823_103217"/>
<dbReference type="GO" id="GO:0009092">
    <property type="term" value="P:homoserine metabolic process"/>
    <property type="evidence" value="ECO:0007669"/>
    <property type="project" value="TreeGrafter"/>
</dbReference>
<dbReference type="PIRSF" id="PIRSF000443">
    <property type="entry name" value="Homoser_Ac_trans"/>
    <property type="match status" value="1"/>
</dbReference>
<comment type="pathway">
    <text evidence="2">Amino-acid biosynthesis; L-methionine biosynthesis via de novo pathway; O-acetyl-L-homoserine from L-homoserine: step 1/1.</text>
</comment>
<gene>
    <name evidence="2" type="primary">metXA</name>
    <name evidence="5" type="ORF">SAMN05421823_103217</name>
</gene>
<comment type="catalytic activity">
    <reaction evidence="2">
        <text>L-homoserine + acetyl-CoA = O-acetyl-L-homoserine + CoA</text>
        <dbReference type="Rhea" id="RHEA:13701"/>
        <dbReference type="ChEBI" id="CHEBI:57287"/>
        <dbReference type="ChEBI" id="CHEBI:57288"/>
        <dbReference type="ChEBI" id="CHEBI:57476"/>
        <dbReference type="ChEBI" id="CHEBI:57716"/>
        <dbReference type="EC" id="2.3.1.31"/>
    </reaction>
</comment>
<name>A0A1G9DQP3_9BACT</name>
<comment type="function">
    <text evidence="2">Transfers an acetyl group from acetyl-CoA to L-homoserine, forming acetyl-L-homoserine.</text>
</comment>
<dbReference type="InterPro" id="IPR008220">
    <property type="entry name" value="HAT_MetX-like"/>
</dbReference>
<dbReference type="PANTHER" id="PTHR32268">
    <property type="entry name" value="HOMOSERINE O-ACETYLTRANSFERASE"/>
    <property type="match status" value="1"/>
</dbReference>
<feature type="domain" description="AB hydrolase-1" evidence="4">
    <location>
        <begin position="40"/>
        <end position="323"/>
    </location>
</feature>
<dbReference type="GO" id="GO:0004414">
    <property type="term" value="F:homoserine O-acetyltransferase activity"/>
    <property type="evidence" value="ECO:0007669"/>
    <property type="project" value="UniProtKB-UniRule"/>
</dbReference>
<keyword evidence="6" id="KW-1185">Reference proteome</keyword>
<evidence type="ECO:0000313" key="5">
    <source>
        <dbReference type="EMBL" id="SDK66207.1"/>
    </source>
</evidence>
<feature type="active site" evidence="2 3">
    <location>
        <position position="318"/>
    </location>
</feature>
<evidence type="ECO:0000256" key="1">
    <source>
        <dbReference type="ARBA" id="ARBA00022679"/>
    </source>
</evidence>
<evidence type="ECO:0000259" key="4">
    <source>
        <dbReference type="Pfam" id="PF00561"/>
    </source>
</evidence>
<feature type="active site" description="Nucleophile" evidence="2 3">
    <location>
        <position position="135"/>
    </location>
</feature>
<keyword evidence="2" id="KW-0963">Cytoplasm</keyword>
<dbReference type="SUPFAM" id="SSF53474">
    <property type="entry name" value="alpha/beta-Hydrolases"/>
    <property type="match status" value="1"/>
</dbReference>
<dbReference type="HAMAP" id="MF_00296">
    <property type="entry name" value="MetX_acyltransf"/>
    <property type="match status" value="1"/>
</dbReference>
<dbReference type="AlphaFoldDB" id="A0A1G9DQP3"/>
<dbReference type="Pfam" id="PF00561">
    <property type="entry name" value="Abhydrolase_1"/>
    <property type="match status" value="1"/>
</dbReference>
<comment type="similarity">
    <text evidence="2">Belongs to the AB hydrolase superfamily. MetX family.</text>
</comment>
<dbReference type="UniPathway" id="UPA00051">
    <property type="reaction ID" value="UER00074"/>
</dbReference>
<dbReference type="GO" id="GO:0005737">
    <property type="term" value="C:cytoplasm"/>
    <property type="evidence" value="ECO:0007669"/>
    <property type="project" value="UniProtKB-SubCell"/>
</dbReference>
<keyword evidence="2" id="KW-0012">Acyltransferase</keyword>
<organism evidence="5 6">
    <name type="scientific">Catalinimonas alkaloidigena</name>
    <dbReference type="NCBI Taxonomy" id="1075417"/>
    <lineage>
        <taxon>Bacteria</taxon>
        <taxon>Pseudomonadati</taxon>
        <taxon>Bacteroidota</taxon>
        <taxon>Cytophagia</taxon>
        <taxon>Cytophagales</taxon>
        <taxon>Catalimonadaceae</taxon>
        <taxon>Catalinimonas</taxon>
    </lineage>
</organism>
<dbReference type="RefSeq" id="WP_089681227.1">
    <property type="nucleotide sequence ID" value="NZ_FNFO01000003.1"/>
</dbReference>
<dbReference type="OrthoDB" id="9800754at2"/>
<keyword evidence="2" id="KW-0028">Amino-acid biosynthesis</keyword>
<dbReference type="EMBL" id="FNFO01000003">
    <property type="protein sequence ID" value="SDK66207.1"/>
    <property type="molecule type" value="Genomic_DNA"/>
</dbReference>
<keyword evidence="2" id="KW-0486">Methionine biosynthesis</keyword>